<dbReference type="SUPFAM" id="SSF50475">
    <property type="entry name" value="FMN-binding split barrel"/>
    <property type="match status" value="1"/>
</dbReference>
<dbReference type="Proteomes" id="UP000199063">
    <property type="component" value="Unassembled WGS sequence"/>
</dbReference>
<protein>
    <recommendedName>
        <fullName evidence="3">DUF2255 family protein</fullName>
    </recommendedName>
</protein>
<evidence type="ECO:0000313" key="2">
    <source>
        <dbReference type="Proteomes" id="UP000199063"/>
    </source>
</evidence>
<dbReference type="Pfam" id="PF10012">
    <property type="entry name" value="DUF2255"/>
    <property type="match status" value="1"/>
</dbReference>
<organism evidence="1 2">
    <name type="scientific">Streptomyces wuyuanensis</name>
    <dbReference type="NCBI Taxonomy" id="1196353"/>
    <lineage>
        <taxon>Bacteria</taxon>
        <taxon>Bacillati</taxon>
        <taxon>Actinomycetota</taxon>
        <taxon>Actinomycetes</taxon>
        <taxon>Kitasatosporales</taxon>
        <taxon>Streptomycetaceae</taxon>
        <taxon>Streptomyces</taxon>
    </lineage>
</organism>
<dbReference type="InterPro" id="IPR012349">
    <property type="entry name" value="Split_barrel_FMN-bd"/>
</dbReference>
<dbReference type="STRING" id="1196353.SAMN05444921_12348"/>
<keyword evidence="2" id="KW-1185">Reference proteome</keyword>
<proteinExistence type="predicted"/>
<sequence>MDAVMDRTDIVLWVRRADGRWSARTVWVVVLDGEAYIRSAFGRRSAWYRRVLRRAEVEVEGAGVRLSAGLRPVEDPELVRRVSDAYRAKYGLNWPGPVESMNAPEAAATTMRLTDLGQVAQLPA</sequence>
<dbReference type="EMBL" id="FNHI01000023">
    <property type="protein sequence ID" value="SDN27657.1"/>
    <property type="molecule type" value="Genomic_DNA"/>
</dbReference>
<gene>
    <name evidence="1" type="ORF">SAMN05444921_12348</name>
</gene>
<dbReference type="OrthoDB" id="162563at2"/>
<accession>A0A1H0A2P6</accession>
<dbReference type="AlphaFoldDB" id="A0A1H0A2P6"/>
<evidence type="ECO:0008006" key="3">
    <source>
        <dbReference type="Google" id="ProtNLM"/>
    </source>
</evidence>
<dbReference type="Gene3D" id="2.30.110.10">
    <property type="entry name" value="Electron Transport, Fmn-binding Protein, Chain A"/>
    <property type="match status" value="1"/>
</dbReference>
<evidence type="ECO:0000313" key="1">
    <source>
        <dbReference type="EMBL" id="SDN27657.1"/>
    </source>
</evidence>
<reference evidence="2" key="1">
    <citation type="submission" date="2016-10" db="EMBL/GenBank/DDBJ databases">
        <authorList>
            <person name="Varghese N."/>
            <person name="Submissions S."/>
        </authorList>
    </citation>
    <scope>NUCLEOTIDE SEQUENCE [LARGE SCALE GENOMIC DNA]</scope>
    <source>
        <strain evidence="2">CGMCC 4.7042</strain>
    </source>
</reference>
<dbReference type="InterPro" id="IPR016888">
    <property type="entry name" value="UCP028498"/>
</dbReference>
<name>A0A1H0A2P6_9ACTN</name>